<dbReference type="InterPro" id="IPR027417">
    <property type="entry name" value="P-loop_NTPase"/>
</dbReference>
<feature type="domain" description="Kinesin motor" evidence="6">
    <location>
        <begin position="26"/>
        <end position="340"/>
    </location>
</feature>
<dbReference type="GO" id="GO:0016887">
    <property type="term" value="F:ATP hydrolysis activity"/>
    <property type="evidence" value="ECO:0007669"/>
    <property type="project" value="TreeGrafter"/>
</dbReference>
<protein>
    <submittedName>
        <fullName evidence="8">Kinesin motor domain-containing protein</fullName>
    </submittedName>
</protein>
<feature type="coiled-coil region" evidence="5">
    <location>
        <begin position="348"/>
        <end position="393"/>
    </location>
</feature>
<dbReference type="PANTHER" id="PTHR24115:SF1004">
    <property type="entry name" value="KINESIN-LIKE PROTEIN KIF15"/>
    <property type="match status" value="1"/>
</dbReference>
<organism evidence="7 8">
    <name type="scientific">Parastrongyloides trichosuri</name>
    <name type="common">Possum-specific nematode worm</name>
    <dbReference type="NCBI Taxonomy" id="131310"/>
    <lineage>
        <taxon>Eukaryota</taxon>
        <taxon>Metazoa</taxon>
        <taxon>Ecdysozoa</taxon>
        <taxon>Nematoda</taxon>
        <taxon>Chromadorea</taxon>
        <taxon>Rhabditida</taxon>
        <taxon>Tylenchina</taxon>
        <taxon>Panagrolaimomorpha</taxon>
        <taxon>Strongyloidoidea</taxon>
        <taxon>Strongyloididae</taxon>
        <taxon>Parastrongyloides</taxon>
    </lineage>
</organism>
<dbReference type="GO" id="GO:0008017">
    <property type="term" value="F:microtubule binding"/>
    <property type="evidence" value="ECO:0007669"/>
    <property type="project" value="InterPro"/>
</dbReference>
<evidence type="ECO:0000256" key="3">
    <source>
        <dbReference type="ARBA" id="ARBA00022840"/>
    </source>
</evidence>
<dbReference type="InterPro" id="IPR001752">
    <property type="entry name" value="Kinesin_motor_dom"/>
</dbReference>
<accession>A0A0N4Z6Y0</accession>
<keyword evidence="4" id="KW-0963">Cytoplasm</keyword>
<evidence type="ECO:0000313" key="8">
    <source>
        <dbReference type="WBParaSite" id="PTRK_0000293600.1"/>
    </source>
</evidence>
<dbReference type="GO" id="GO:0005524">
    <property type="term" value="F:ATP binding"/>
    <property type="evidence" value="ECO:0007669"/>
    <property type="project" value="UniProtKB-KW"/>
</dbReference>
<comment type="subcellular location">
    <subcellularLocation>
        <location evidence="1">Cytoplasm</location>
        <location evidence="1">Cytoskeleton</location>
    </subcellularLocation>
</comment>
<keyword evidence="7" id="KW-1185">Reference proteome</keyword>
<dbReference type="InterPro" id="IPR036961">
    <property type="entry name" value="Kinesin_motor_dom_sf"/>
</dbReference>
<dbReference type="InterPro" id="IPR027640">
    <property type="entry name" value="Kinesin-like_fam"/>
</dbReference>
<dbReference type="GO" id="GO:0005871">
    <property type="term" value="C:kinesin complex"/>
    <property type="evidence" value="ECO:0007669"/>
    <property type="project" value="TreeGrafter"/>
</dbReference>
<dbReference type="Proteomes" id="UP000038045">
    <property type="component" value="Unplaced"/>
</dbReference>
<evidence type="ECO:0000256" key="4">
    <source>
        <dbReference type="ARBA" id="ARBA00023212"/>
    </source>
</evidence>
<sequence>MENVDHFTVSAYVNRYPPRLYSLTDPSNIVVVPDKTNGTIDMYRNRMKSGRYYFDHVFDSLSTNEDLFRDVGIPIIDSCLRGINGTIYFGGEIILNTEFKLLRGEEISLIGNSKEESMINTCIEYLLHSLEKLKSTGTCVDYDISVQCMRFMKDTLINYQVQPGDHMATKEMSNHGTIVNGDLKTPIQKISCFNDFLRNIGKTINHERTVNGIQRGWDIFISFTIKIKEKVNGSLKTRKSHFNLIDIAEKEHILSGKYYGSDDVIRKSLLNHGCVICPMLLNDNKVNEDSLLYRILHEPFEKNSKVSLIISCDPFKSPKDGITRSLKFALECKKSAKRIERKRFHDLKNESMCNINILTRELMNIKNEIKVLVEVFEKQLKSNEALVEQLKVASKNTQNDIFEEIGRSLVDNCINGSIFSCEVDGKNKSHLFIRDSNGYGGLIYLCVKNLLSNFEQTKRPGIEYKITAKCMLLINNQLHNLHWMSNNQTVGLKTRHGVIFNGDLINKVESEFDFTNDSKETSIMTRLLHDSFKDDGKILIIAICDPTYECIEENISKINFVMNCIKASYEAMARNKYALIINFKNQFEILSKRMDGIKTENMHFKELL</sequence>
<dbReference type="SUPFAM" id="SSF52540">
    <property type="entry name" value="P-loop containing nucleoside triphosphate hydrolases"/>
    <property type="match status" value="2"/>
</dbReference>
<dbReference type="SMART" id="SM00129">
    <property type="entry name" value="KISc"/>
    <property type="match status" value="1"/>
</dbReference>
<dbReference type="Gene3D" id="3.40.850.10">
    <property type="entry name" value="Kinesin motor domain"/>
    <property type="match status" value="2"/>
</dbReference>
<dbReference type="GO" id="GO:0005874">
    <property type="term" value="C:microtubule"/>
    <property type="evidence" value="ECO:0007669"/>
    <property type="project" value="TreeGrafter"/>
</dbReference>
<keyword evidence="4" id="KW-0206">Cytoskeleton</keyword>
<evidence type="ECO:0000256" key="2">
    <source>
        <dbReference type="ARBA" id="ARBA00022741"/>
    </source>
</evidence>
<dbReference type="Pfam" id="PF00225">
    <property type="entry name" value="Kinesin"/>
    <property type="match status" value="1"/>
</dbReference>
<name>A0A0N4Z6Y0_PARTI</name>
<dbReference type="GO" id="GO:0003777">
    <property type="term" value="F:microtubule motor activity"/>
    <property type="evidence" value="ECO:0007669"/>
    <property type="project" value="InterPro"/>
</dbReference>
<evidence type="ECO:0000256" key="1">
    <source>
        <dbReference type="ARBA" id="ARBA00004245"/>
    </source>
</evidence>
<dbReference type="STRING" id="131310.A0A0N4Z6Y0"/>
<evidence type="ECO:0000313" key="7">
    <source>
        <dbReference type="Proteomes" id="UP000038045"/>
    </source>
</evidence>
<dbReference type="AlphaFoldDB" id="A0A0N4Z6Y0"/>
<evidence type="ECO:0000256" key="5">
    <source>
        <dbReference type="SAM" id="Coils"/>
    </source>
</evidence>
<dbReference type="Gene3D" id="1.20.58.1980">
    <property type="match status" value="1"/>
</dbReference>
<dbReference type="GO" id="GO:0007018">
    <property type="term" value="P:microtubule-based movement"/>
    <property type="evidence" value="ECO:0007669"/>
    <property type="project" value="InterPro"/>
</dbReference>
<keyword evidence="2" id="KW-0547">Nucleotide-binding</keyword>
<evidence type="ECO:0000259" key="6">
    <source>
        <dbReference type="SMART" id="SM00129"/>
    </source>
</evidence>
<dbReference type="PANTHER" id="PTHR24115">
    <property type="entry name" value="KINESIN-RELATED"/>
    <property type="match status" value="1"/>
</dbReference>
<reference evidence="8" key="1">
    <citation type="submission" date="2017-02" db="UniProtKB">
        <authorList>
            <consortium name="WormBaseParasite"/>
        </authorList>
    </citation>
    <scope>IDENTIFICATION</scope>
</reference>
<keyword evidence="3" id="KW-0067">ATP-binding</keyword>
<proteinExistence type="predicted"/>
<keyword evidence="5" id="KW-0175">Coiled coil</keyword>
<dbReference type="WBParaSite" id="PTRK_0000293600.1">
    <property type="protein sequence ID" value="PTRK_0000293600.1"/>
    <property type="gene ID" value="PTRK_0000293600"/>
</dbReference>